<dbReference type="Proteomes" id="UP000324285">
    <property type="component" value="Chromosome"/>
</dbReference>
<dbReference type="InterPro" id="IPR029058">
    <property type="entry name" value="AB_hydrolase_fold"/>
</dbReference>
<keyword evidence="3" id="KW-1185">Reference proteome</keyword>
<sequence length="291" mass="32140">MFDAYKQQKIDVNGTGINFRIGGNGPGLLLLHGHPQTHVMWHKVADSLARHFTVVAADLRGYGDSDKPPAEDDHQSYSKRSMASDMVALMRELGFARFSILAHDRGARVAHRLAMDHAAAVERMILLDIAPTLAMYEQTDQAFARAYWHWFFLIRPAPLPEALIEHDPELYLRSVMGARSAGLKPFTDAALSEYMRCLGLPGTAMAICEDYRASASLDLAHDRADLEAGRKLECPLLVMWGANGTVGQCFAPLQEWQRVASNVNGKALPAGHYIAEEVPDSLLQEALAFLT</sequence>
<dbReference type="Gene3D" id="3.40.50.1820">
    <property type="entry name" value="alpha/beta hydrolase"/>
    <property type="match status" value="1"/>
</dbReference>
<dbReference type="EMBL" id="CP038437">
    <property type="protein sequence ID" value="QEM81742.1"/>
    <property type="molecule type" value="Genomic_DNA"/>
</dbReference>
<dbReference type="OrthoDB" id="9780765at2"/>
<feature type="domain" description="AB hydrolase-1" evidence="1">
    <location>
        <begin position="28"/>
        <end position="173"/>
    </location>
</feature>
<evidence type="ECO:0000313" key="3">
    <source>
        <dbReference type="Proteomes" id="UP000324285"/>
    </source>
</evidence>
<name>A0A5C1NDI2_9GAMM</name>
<evidence type="ECO:0000259" key="1">
    <source>
        <dbReference type="Pfam" id="PF00561"/>
    </source>
</evidence>
<dbReference type="KEGG" id="hbh:E4T21_09410"/>
<dbReference type="Pfam" id="PF00561">
    <property type="entry name" value="Abhydrolase_1"/>
    <property type="match status" value="1"/>
</dbReference>
<dbReference type="SUPFAM" id="SSF53474">
    <property type="entry name" value="alpha/beta-Hydrolases"/>
    <property type="match status" value="1"/>
</dbReference>
<gene>
    <name evidence="2" type="ORF">E4T21_09410</name>
</gene>
<evidence type="ECO:0000313" key="2">
    <source>
        <dbReference type="EMBL" id="QEM81742.1"/>
    </source>
</evidence>
<dbReference type="GO" id="GO:0016787">
    <property type="term" value="F:hydrolase activity"/>
    <property type="evidence" value="ECO:0007669"/>
    <property type="project" value="UniProtKB-KW"/>
</dbReference>
<proteinExistence type="predicted"/>
<keyword evidence="2" id="KW-0378">Hydrolase</keyword>
<reference evidence="2" key="1">
    <citation type="submission" date="2021-02" db="EMBL/GenBank/DDBJ databases">
        <title>Strain Y2R2, a novel species of the genus Halomonas.</title>
        <authorList>
            <person name="Huang H."/>
        </authorList>
    </citation>
    <scope>NUCLEOTIDE SEQUENCE</scope>
    <source>
        <strain evidence="2">Y2R2</strain>
    </source>
</reference>
<dbReference type="InterPro" id="IPR000073">
    <property type="entry name" value="AB_hydrolase_1"/>
</dbReference>
<protein>
    <submittedName>
        <fullName evidence="2">Alpha/beta hydrolase</fullName>
    </submittedName>
</protein>
<dbReference type="RefSeq" id="WP_149284753.1">
    <property type="nucleotide sequence ID" value="NZ_CP038437.2"/>
</dbReference>
<dbReference type="AlphaFoldDB" id="A0A5C1NDI2"/>
<accession>A0A5C1NDI2</accession>
<dbReference type="PANTHER" id="PTHR43329">
    <property type="entry name" value="EPOXIDE HYDROLASE"/>
    <property type="match status" value="1"/>
</dbReference>
<organism evidence="2 3">
    <name type="scientific">Halomonas binhaiensis</name>
    <dbReference type="NCBI Taxonomy" id="2562282"/>
    <lineage>
        <taxon>Bacteria</taxon>
        <taxon>Pseudomonadati</taxon>
        <taxon>Pseudomonadota</taxon>
        <taxon>Gammaproteobacteria</taxon>
        <taxon>Oceanospirillales</taxon>
        <taxon>Halomonadaceae</taxon>
        <taxon>Halomonas</taxon>
    </lineage>
</organism>